<evidence type="ECO:0000313" key="9">
    <source>
        <dbReference type="Proteomes" id="UP000278143"/>
    </source>
</evidence>
<dbReference type="EMBL" id="KZ989200">
    <property type="protein sequence ID" value="RKP27469.1"/>
    <property type="molecule type" value="Genomic_DNA"/>
</dbReference>
<dbReference type="Proteomes" id="UP000278143">
    <property type="component" value="Unassembled WGS sequence"/>
</dbReference>
<evidence type="ECO:0000256" key="5">
    <source>
        <dbReference type="ARBA" id="ARBA00023136"/>
    </source>
</evidence>
<keyword evidence="3 7" id="KW-0812">Transmembrane</keyword>
<dbReference type="GO" id="GO:0005783">
    <property type="term" value="C:endoplasmic reticulum"/>
    <property type="evidence" value="ECO:0007669"/>
    <property type="project" value="GOC"/>
</dbReference>
<comment type="function">
    <text evidence="6">Involved in the retrieval of endoplasmic reticulum membrane proteins from the early Golgi compartment.</text>
</comment>
<evidence type="ECO:0000256" key="3">
    <source>
        <dbReference type="ARBA" id="ARBA00022692"/>
    </source>
</evidence>
<evidence type="ECO:0000256" key="1">
    <source>
        <dbReference type="ARBA" id="ARBA00004141"/>
    </source>
</evidence>
<keyword evidence="4 7" id="KW-1133">Transmembrane helix</keyword>
<dbReference type="GO" id="GO:0000139">
    <property type="term" value="C:Golgi membrane"/>
    <property type="evidence" value="ECO:0007669"/>
    <property type="project" value="TreeGrafter"/>
</dbReference>
<dbReference type="PANTHER" id="PTHR10743:SF0">
    <property type="entry name" value="PROTEIN RER1"/>
    <property type="match status" value="1"/>
</dbReference>
<gene>
    <name evidence="8" type="ORF">SYNPS1DRAFT_32446</name>
</gene>
<dbReference type="OrthoDB" id="448250at2759"/>
<comment type="subcellular location">
    <subcellularLocation>
        <location evidence="1">Membrane</location>
        <topology evidence="1">Multi-pass membrane protein</topology>
    </subcellularLocation>
</comment>
<keyword evidence="9" id="KW-1185">Reference proteome</keyword>
<keyword evidence="5 6" id="KW-0472">Membrane</keyword>
<dbReference type="GO" id="GO:0006890">
    <property type="term" value="P:retrograde vesicle-mediated transport, Golgi to endoplasmic reticulum"/>
    <property type="evidence" value="ECO:0007669"/>
    <property type="project" value="TreeGrafter"/>
</dbReference>
<dbReference type="Pfam" id="PF03248">
    <property type="entry name" value="Rer1"/>
    <property type="match status" value="1"/>
</dbReference>
<feature type="transmembrane region" description="Helical" evidence="7">
    <location>
        <begin position="161"/>
        <end position="178"/>
    </location>
</feature>
<dbReference type="InterPro" id="IPR004932">
    <property type="entry name" value="Rer1"/>
</dbReference>
<feature type="transmembrane region" description="Helical" evidence="7">
    <location>
        <begin position="72"/>
        <end position="91"/>
    </location>
</feature>
<evidence type="ECO:0000313" key="8">
    <source>
        <dbReference type="EMBL" id="RKP27469.1"/>
    </source>
</evidence>
<evidence type="ECO:0000256" key="7">
    <source>
        <dbReference type="SAM" id="Phobius"/>
    </source>
</evidence>
<name>A0A4V1J264_9FUNG</name>
<evidence type="ECO:0000256" key="6">
    <source>
        <dbReference type="PIRNR" id="PIRNR016013"/>
    </source>
</evidence>
<accession>A0A4V1J264</accession>
<sequence>MATATPLDSGLTSAGVDAPDTPVSTMMRWKHQLDRRYQTFLDITTPHTGLRWGMFALLLVSFMLRIFITHGWYIVCYALGIYLLSLFLLFLQPKFDPAVTSVLEGDDDVLGDHTPVLPTRNDAEFRPFIRRLPEFKFWLSATRATLIALVCTLFDALDIPVFWPILLIYFIFLAAVTMRRQIRHMIKYRYVPFNIGKKNYGKEPSSSPGAARRGRSD</sequence>
<reference evidence="9" key="1">
    <citation type="journal article" date="2018" name="Nat. Microbiol.">
        <title>Leveraging single-cell genomics to expand the fungal tree of life.</title>
        <authorList>
            <person name="Ahrendt S.R."/>
            <person name="Quandt C.A."/>
            <person name="Ciobanu D."/>
            <person name="Clum A."/>
            <person name="Salamov A."/>
            <person name="Andreopoulos B."/>
            <person name="Cheng J.F."/>
            <person name="Woyke T."/>
            <person name="Pelin A."/>
            <person name="Henrissat B."/>
            <person name="Reynolds N.K."/>
            <person name="Benny G.L."/>
            <person name="Smith M.E."/>
            <person name="James T.Y."/>
            <person name="Grigoriev I.V."/>
        </authorList>
    </citation>
    <scope>NUCLEOTIDE SEQUENCE [LARGE SCALE GENOMIC DNA]</scope>
    <source>
        <strain evidence="9">Benny S71-1</strain>
    </source>
</reference>
<protein>
    <recommendedName>
        <fullName evidence="6">Protein RER1</fullName>
    </recommendedName>
</protein>
<dbReference type="AlphaFoldDB" id="A0A4V1J264"/>
<comment type="similarity">
    <text evidence="2 6">Belongs to the RER1 family.</text>
</comment>
<dbReference type="PIRSF" id="PIRSF016013">
    <property type="entry name" value="AtER_Rer1p"/>
    <property type="match status" value="1"/>
</dbReference>
<dbReference type="GO" id="GO:0006621">
    <property type="term" value="P:protein retention in ER lumen"/>
    <property type="evidence" value="ECO:0007669"/>
    <property type="project" value="TreeGrafter"/>
</dbReference>
<feature type="transmembrane region" description="Helical" evidence="7">
    <location>
        <begin position="49"/>
        <end position="66"/>
    </location>
</feature>
<dbReference type="PANTHER" id="PTHR10743">
    <property type="entry name" value="PROTEIN RER1"/>
    <property type="match status" value="1"/>
</dbReference>
<proteinExistence type="inferred from homology"/>
<organism evidence="8 9">
    <name type="scientific">Syncephalis pseudoplumigaleata</name>
    <dbReference type="NCBI Taxonomy" id="1712513"/>
    <lineage>
        <taxon>Eukaryota</taxon>
        <taxon>Fungi</taxon>
        <taxon>Fungi incertae sedis</taxon>
        <taxon>Zoopagomycota</taxon>
        <taxon>Zoopagomycotina</taxon>
        <taxon>Zoopagomycetes</taxon>
        <taxon>Zoopagales</taxon>
        <taxon>Piptocephalidaceae</taxon>
        <taxon>Syncephalis</taxon>
    </lineage>
</organism>
<evidence type="ECO:0000256" key="4">
    <source>
        <dbReference type="ARBA" id="ARBA00022989"/>
    </source>
</evidence>
<evidence type="ECO:0000256" key="2">
    <source>
        <dbReference type="ARBA" id="ARBA00006070"/>
    </source>
</evidence>